<comment type="caution">
    <text evidence="2">The sequence shown here is derived from an EMBL/GenBank/DDBJ whole genome shotgun (WGS) entry which is preliminary data.</text>
</comment>
<feature type="domain" description="Helicase-associated" evidence="1">
    <location>
        <begin position="124"/>
        <end position="195"/>
    </location>
</feature>
<reference evidence="2" key="2">
    <citation type="submission" date="2021-04" db="EMBL/GenBank/DDBJ databases">
        <authorList>
            <person name="Podell S."/>
        </authorList>
    </citation>
    <scope>NUCLEOTIDE SEQUENCE</scope>
    <source>
        <strain evidence="2">Hildebrandi</strain>
    </source>
</reference>
<protein>
    <submittedName>
        <fullName evidence="2">Helicase domain protein</fullName>
    </submittedName>
</protein>
<keyword evidence="2" id="KW-0067">ATP-binding</keyword>
<dbReference type="AlphaFoldDB" id="A0A9K3K6J6"/>
<evidence type="ECO:0000259" key="1">
    <source>
        <dbReference type="Pfam" id="PF03457"/>
    </source>
</evidence>
<dbReference type="EMBL" id="JAGRRH010000014">
    <property type="protein sequence ID" value="KAG7358071.1"/>
    <property type="molecule type" value="Genomic_DNA"/>
</dbReference>
<evidence type="ECO:0000313" key="2">
    <source>
        <dbReference type="EMBL" id="KAG7337545.1"/>
    </source>
</evidence>
<evidence type="ECO:0000313" key="4">
    <source>
        <dbReference type="Proteomes" id="UP000693970"/>
    </source>
</evidence>
<organism evidence="2 4">
    <name type="scientific">Nitzschia inconspicua</name>
    <dbReference type="NCBI Taxonomy" id="303405"/>
    <lineage>
        <taxon>Eukaryota</taxon>
        <taxon>Sar</taxon>
        <taxon>Stramenopiles</taxon>
        <taxon>Ochrophyta</taxon>
        <taxon>Bacillariophyta</taxon>
        <taxon>Bacillariophyceae</taxon>
        <taxon>Bacillariophycidae</taxon>
        <taxon>Bacillariales</taxon>
        <taxon>Bacillariaceae</taxon>
        <taxon>Nitzschia</taxon>
    </lineage>
</organism>
<reference evidence="2" key="1">
    <citation type="journal article" date="2021" name="Sci. Rep.">
        <title>Diploid genomic architecture of Nitzschia inconspicua, an elite biomass production diatom.</title>
        <authorList>
            <person name="Oliver A."/>
            <person name="Podell S."/>
            <person name="Pinowska A."/>
            <person name="Traller J.C."/>
            <person name="Smith S.R."/>
            <person name="McClure R."/>
            <person name="Beliaev A."/>
            <person name="Bohutskyi P."/>
            <person name="Hill E.A."/>
            <person name="Rabines A."/>
            <person name="Zheng H."/>
            <person name="Allen L.Z."/>
            <person name="Kuo A."/>
            <person name="Grigoriev I.V."/>
            <person name="Allen A.E."/>
            <person name="Hazlebeck D."/>
            <person name="Allen E.E."/>
        </authorList>
    </citation>
    <scope>NUCLEOTIDE SEQUENCE</scope>
    <source>
        <strain evidence="2">Hildebrandi</strain>
    </source>
</reference>
<dbReference type="InterPro" id="IPR005114">
    <property type="entry name" value="Helicase_assoc"/>
</dbReference>
<name>A0A9K3K6J6_9STRA</name>
<dbReference type="Proteomes" id="UP000693970">
    <property type="component" value="Unassembled WGS sequence"/>
</dbReference>
<keyword evidence="4" id="KW-1185">Reference proteome</keyword>
<dbReference type="PANTHER" id="PTHR33418">
    <property type="entry name" value="HELICASE-ASSOCIATED"/>
    <property type="match status" value="1"/>
</dbReference>
<dbReference type="Pfam" id="PF03457">
    <property type="entry name" value="HA"/>
    <property type="match status" value="2"/>
</dbReference>
<keyword evidence="2" id="KW-0547">Nucleotide-binding</keyword>
<feature type="domain" description="Helicase-associated" evidence="1">
    <location>
        <begin position="45"/>
        <end position="113"/>
    </location>
</feature>
<dbReference type="EMBL" id="JAGRRH010000081">
    <property type="protein sequence ID" value="KAG7337545.1"/>
    <property type="molecule type" value="Genomic_DNA"/>
</dbReference>
<dbReference type="GO" id="GO:0004386">
    <property type="term" value="F:helicase activity"/>
    <property type="evidence" value="ECO:0007669"/>
    <property type="project" value="UniProtKB-KW"/>
</dbReference>
<dbReference type="PANTHER" id="PTHR33418:SF1">
    <property type="entry name" value="HELICASE-ASSOCIATED DOMAIN-CONTAINING PROTEIN"/>
    <property type="match status" value="1"/>
</dbReference>
<keyword evidence="2" id="KW-0347">Helicase</keyword>
<keyword evidence="2" id="KW-0378">Hydrolase</keyword>
<gene>
    <name evidence="3" type="ORF">IV203_014658</name>
    <name evidence="2" type="ORF">IV203_018991</name>
</gene>
<sequence>MGFQAKDATQKKRSAVFKNKKLDSIGFVWILHPKFRSQISIKSEETTWDAAFQRLVKFQKEYGHTKVPKSFNDGDNQPHLGRWRKHYKASQNPNYGVGLVTKERKELLESLRFEWNPGRKDEFEETWMSHFEDMKKFVKKYNTTKVPQAPKGYNCSIAAALNWAKWQRLLYNKFMRDETSTITPQQIDLLNSIGFAWNLKNKTSHEKWIHEYFKLYWHHFQHNNTVISQSSGYNSDFVYWVEMQKRYYKAEKLEQGKLIC</sequence>
<accession>A0A9K3K6J6</accession>
<dbReference type="OrthoDB" id="58859at2759"/>
<evidence type="ECO:0000313" key="3">
    <source>
        <dbReference type="EMBL" id="KAG7358071.1"/>
    </source>
</evidence>
<proteinExistence type="predicted"/>